<protein>
    <submittedName>
        <fullName evidence="1">Uncharacterized protein</fullName>
    </submittedName>
</protein>
<proteinExistence type="predicted"/>
<accession>A0AAQ3MQ84</accession>
<dbReference type="EMBL" id="CP144691">
    <property type="protein sequence ID" value="WVY95227.1"/>
    <property type="molecule type" value="Genomic_DNA"/>
</dbReference>
<keyword evidence="2" id="KW-1185">Reference proteome</keyword>
<organism evidence="1 2">
    <name type="scientific">Vigna mungo</name>
    <name type="common">Black gram</name>
    <name type="synonym">Phaseolus mungo</name>
    <dbReference type="NCBI Taxonomy" id="3915"/>
    <lineage>
        <taxon>Eukaryota</taxon>
        <taxon>Viridiplantae</taxon>
        <taxon>Streptophyta</taxon>
        <taxon>Embryophyta</taxon>
        <taxon>Tracheophyta</taxon>
        <taxon>Spermatophyta</taxon>
        <taxon>Magnoliopsida</taxon>
        <taxon>eudicotyledons</taxon>
        <taxon>Gunneridae</taxon>
        <taxon>Pentapetalae</taxon>
        <taxon>rosids</taxon>
        <taxon>fabids</taxon>
        <taxon>Fabales</taxon>
        <taxon>Fabaceae</taxon>
        <taxon>Papilionoideae</taxon>
        <taxon>50 kb inversion clade</taxon>
        <taxon>NPAAA clade</taxon>
        <taxon>indigoferoid/millettioid clade</taxon>
        <taxon>Phaseoleae</taxon>
        <taxon>Vigna</taxon>
    </lineage>
</organism>
<name>A0AAQ3MQ84_VIGMU</name>
<gene>
    <name evidence="1" type="ORF">V8G54_034315</name>
</gene>
<reference evidence="1 2" key="1">
    <citation type="journal article" date="2023" name="Life. Sci Alliance">
        <title>Evolutionary insights into 3D genome organization and epigenetic landscape of Vigna mungo.</title>
        <authorList>
            <person name="Junaid A."/>
            <person name="Singh B."/>
            <person name="Bhatia S."/>
        </authorList>
    </citation>
    <scope>NUCLEOTIDE SEQUENCE [LARGE SCALE GENOMIC DNA]</scope>
    <source>
        <strain evidence="1">Urdbean</strain>
    </source>
</reference>
<dbReference type="Proteomes" id="UP001374535">
    <property type="component" value="Chromosome 10"/>
</dbReference>
<evidence type="ECO:0000313" key="1">
    <source>
        <dbReference type="EMBL" id="WVY95227.1"/>
    </source>
</evidence>
<dbReference type="AlphaFoldDB" id="A0AAQ3MQ84"/>
<evidence type="ECO:0000313" key="2">
    <source>
        <dbReference type="Proteomes" id="UP001374535"/>
    </source>
</evidence>
<sequence length="106" mass="11867">MARNMESIRAVPSSFLGLTCRTRSAPTASRADFFTDSRIEAFFWLHKICICFFMKTIIVSGNSNPSSHKFRAVDFRYRRSSEGGGHAIAIASEDPHRSVLCSSQCE</sequence>